<dbReference type="AlphaFoldDB" id="B2D2D2"/>
<reference evidence="3" key="1">
    <citation type="journal article" date="2008" name="J. Proteomics">
        <title>An insight into the salivary transcriptome and proteome of the soft tick and vector of epizootic bovine abortion, Ornithodoros coriaceus.</title>
        <authorList>
            <person name="Francischetti I.M."/>
            <person name="Meng Z."/>
            <person name="Mans B.J."/>
            <person name="Gudderra N."/>
            <person name="Hall M."/>
            <person name="Veenstra T.D."/>
            <person name="Pham V.M."/>
            <person name="Kotsyfakis M."/>
            <person name="Ribeiro J.M."/>
        </authorList>
    </citation>
    <scope>NUCLEOTIDE SEQUENCE</scope>
    <source>
        <tissue evidence="3">Salivary glands</tissue>
    </source>
</reference>
<organism evidence="3">
    <name type="scientific">Ornithodoros coriaceus</name>
    <name type="common">Soft tick</name>
    <name type="synonym">Argasid tick</name>
    <dbReference type="NCBI Taxonomy" id="92741"/>
    <lineage>
        <taxon>Eukaryota</taxon>
        <taxon>Metazoa</taxon>
        <taxon>Ecdysozoa</taxon>
        <taxon>Arthropoda</taxon>
        <taxon>Chelicerata</taxon>
        <taxon>Arachnida</taxon>
        <taxon>Acari</taxon>
        <taxon>Parasitiformes</taxon>
        <taxon>Ixodida</taxon>
        <taxon>Ixodoidea</taxon>
        <taxon>Argasidae</taxon>
        <taxon>Ornithodorinae</taxon>
        <taxon>Ornithodoros</taxon>
    </lineage>
</organism>
<feature type="region of interest" description="Disordered" evidence="1">
    <location>
        <begin position="56"/>
        <end position="75"/>
    </location>
</feature>
<feature type="compositionally biased region" description="Low complexity" evidence="1">
    <location>
        <begin position="136"/>
        <end position="148"/>
    </location>
</feature>
<feature type="compositionally biased region" description="Low complexity" evidence="1">
    <location>
        <begin position="208"/>
        <end position="218"/>
    </location>
</feature>
<feature type="compositionally biased region" description="Gly residues" evidence="1">
    <location>
        <begin position="108"/>
        <end position="135"/>
    </location>
</feature>
<evidence type="ECO:0000313" key="3">
    <source>
        <dbReference type="EMBL" id="ACB70373.1"/>
    </source>
</evidence>
<evidence type="ECO:0000256" key="2">
    <source>
        <dbReference type="SAM" id="SignalP"/>
    </source>
</evidence>
<name>B2D2D2_ORNCO</name>
<feature type="signal peptide" evidence="2">
    <location>
        <begin position="1"/>
        <end position="19"/>
    </location>
</feature>
<protein>
    <submittedName>
        <fullName evidence="3">Salivary mucin</fullName>
    </submittedName>
</protein>
<sequence>MMYAAFLFIGFAVAAQALAMTTIIPKSVSQAIDPQNDNTPISGQVQSVMADIPHAEGQLQQEGERESSKASQTSVNLDGLDISSSDLGQILDSLPSLDLPSLGLGSGVGTSGGSSDSGGSSGSSGGFSGSGGSSGSSGVSSGSGSFPGSSGGSPGSGSFPGSSGGSSGSRSFLGSSGGSSGSRSFLGSSGGSSGSGRFPGSSGGSSGSGSLSGSSGSA</sequence>
<feature type="chain" id="PRO_5002775395" evidence="2">
    <location>
        <begin position="20"/>
        <end position="218"/>
    </location>
</feature>
<feature type="region of interest" description="Disordered" evidence="1">
    <location>
        <begin position="108"/>
        <end position="218"/>
    </location>
</feature>
<keyword evidence="2" id="KW-0732">Signal</keyword>
<reference evidence="3" key="2">
    <citation type="submission" date="2008-03" db="EMBL/GenBank/DDBJ databases">
        <authorList>
            <person name="Li K.S."/>
            <person name="Guan Y."/>
            <person name="Wang J."/>
            <person name="Smith G.J.D."/>
            <person name="Xu K.M."/>
            <person name="Duan L."/>
            <person name="Rahardjo A.P."/>
            <person name="Puthavathana P."/>
            <person name="Buranathai C."/>
            <person name="Nguyen T.D."/>
            <person name="Estoepangestie A.T.S."/>
            <person name="Chaisingh A."/>
            <person name="Auewarakul P."/>
            <person name="Long H.T."/>
            <person name="Hanh N.T.H."/>
            <person name="Lim W."/>
            <person name="Webby R.J."/>
            <person name="Poon L.L.M."/>
            <person name="Chen H."/>
            <person name="Shortridge K.F."/>
            <person name="Yuen K.Y."/>
            <person name="Webster R.G."/>
            <person name="Peiris J.S.M."/>
        </authorList>
    </citation>
    <scope>NUCLEOTIDE SEQUENCE</scope>
    <source>
        <tissue evidence="3">Salivary glands</tissue>
    </source>
</reference>
<dbReference type="EMBL" id="EU574866">
    <property type="protein sequence ID" value="ACB70373.1"/>
    <property type="molecule type" value="mRNA"/>
</dbReference>
<evidence type="ECO:0000256" key="1">
    <source>
        <dbReference type="SAM" id="MobiDB-lite"/>
    </source>
</evidence>
<accession>B2D2D2</accession>
<proteinExistence type="evidence at transcript level"/>